<reference evidence="1 2" key="1">
    <citation type="journal article" date="2015" name="Genome Biol. Evol.">
        <title>Phylogenomic analyses indicate that early fungi evolved digesting cell walls of algal ancestors of land plants.</title>
        <authorList>
            <person name="Chang Y."/>
            <person name="Wang S."/>
            <person name="Sekimoto S."/>
            <person name="Aerts A.L."/>
            <person name="Choi C."/>
            <person name="Clum A."/>
            <person name="LaButti K.M."/>
            <person name="Lindquist E.A."/>
            <person name="Yee Ngan C."/>
            <person name="Ohm R.A."/>
            <person name="Salamov A.A."/>
            <person name="Grigoriev I.V."/>
            <person name="Spatafora J.W."/>
            <person name="Berbee M.L."/>
        </authorList>
    </citation>
    <scope>NUCLEOTIDE SEQUENCE [LARGE SCALE GENOMIC DNA]</scope>
    <source>
        <strain evidence="1 2">NRRL 28638</strain>
    </source>
</reference>
<gene>
    <name evidence="1" type="ORF">CONCODRAFT_15261</name>
</gene>
<dbReference type="Gene3D" id="3.80.10.10">
    <property type="entry name" value="Ribonuclease Inhibitor"/>
    <property type="match status" value="1"/>
</dbReference>
<accession>A0A137PFK7</accession>
<name>A0A137PFK7_CONC2</name>
<keyword evidence="2" id="KW-1185">Reference proteome</keyword>
<evidence type="ECO:0008006" key="3">
    <source>
        <dbReference type="Google" id="ProtNLM"/>
    </source>
</evidence>
<evidence type="ECO:0000313" key="1">
    <source>
        <dbReference type="EMBL" id="KXN73787.1"/>
    </source>
</evidence>
<dbReference type="Proteomes" id="UP000070444">
    <property type="component" value="Unassembled WGS sequence"/>
</dbReference>
<protein>
    <recommendedName>
        <fullName evidence="3">RNI-like protein</fullName>
    </recommendedName>
</protein>
<dbReference type="PANTHER" id="PTHR13318:SF95">
    <property type="entry name" value="F-BOX PROTEIN YLR352W"/>
    <property type="match status" value="1"/>
</dbReference>
<evidence type="ECO:0000313" key="2">
    <source>
        <dbReference type="Proteomes" id="UP000070444"/>
    </source>
</evidence>
<dbReference type="OrthoDB" id="550575at2759"/>
<dbReference type="AlphaFoldDB" id="A0A137PFK7"/>
<dbReference type="GO" id="GO:0019005">
    <property type="term" value="C:SCF ubiquitin ligase complex"/>
    <property type="evidence" value="ECO:0007669"/>
    <property type="project" value="TreeGrafter"/>
</dbReference>
<dbReference type="PANTHER" id="PTHR13318">
    <property type="entry name" value="PARTNER OF PAIRED, ISOFORM B-RELATED"/>
    <property type="match status" value="1"/>
</dbReference>
<sequence length="540" mass="62392">MENKLEKSFSFNNHFEFHGDISLPDINKSEVDIPFPNLTLESAPPVNETPKPSLDSPLSEYHFALRSTILKNKLLLKYILQFFAVSELKELRNVNRFWNKTAKLILTTEPIFKYNDVVAVPSDLKHGGRWAHESAEIIENLYNYRRNIDTLNIKTPIYSFIWTRVRQFTNLTTLNVGPMLLLEGPVMNIADLKRYFPSLVNYSITHPDYNKRDSGLYPTPQFYYCSGLQSLELNWIEHVWNNYMKRIVKINPQLKRLSLNRITLPFSLIKEICSDLTGLESLEVDITMSSSRIGDLESVSQAFNSLHSAPEISLVTPQSSASHFKFTWENVHNIDTTLAVILASNPNINTFKFKYSLQIGAALNSLYLFNPLNKTSLTLHKVRFHPDIIKAVFKNCTNLVHVELSECNKVTDVDVEILTTHCPNIKNLILKDSCFFGANLTSKSLDHIRKNCSNLRHLFAHFQTDSFEPLRAPWKCKDTLISLNLFKCPYDYEYFTQFSKFEQLEIISFLVTLPTEYAQNLYKKLPNVMISTCKDETSWR</sequence>
<organism evidence="1 2">
    <name type="scientific">Conidiobolus coronatus (strain ATCC 28846 / CBS 209.66 / NRRL 28638)</name>
    <name type="common">Delacroixia coronata</name>
    <dbReference type="NCBI Taxonomy" id="796925"/>
    <lineage>
        <taxon>Eukaryota</taxon>
        <taxon>Fungi</taxon>
        <taxon>Fungi incertae sedis</taxon>
        <taxon>Zoopagomycota</taxon>
        <taxon>Entomophthoromycotina</taxon>
        <taxon>Entomophthoromycetes</taxon>
        <taxon>Entomophthorales</taxon>
        <taxon>Ancylistaceae</taxon>
        <taxon>Conidiobolus</taxon>
    </lineage>
</organism>
<proteinExistence type="predicted"/>
<dbReference type="InterPro" id="IPR032675">
    <property type="entry name" value="LRR_dom_sf"/>
</dbReference>
<dbReference type="EMBL" id="KQ964431">
    <property type="protein sequence ID" value="KXN73787.1"/>
    <property type="molecule type" value="Genomic_DNA"/>
</dbReference>
<dbReference type="SUPFAM" id="SSF52047">
    <property type="entry name" value="RNI-like"/>
    <property type="match status" value="1"/>
</dbReference>
<dbReference type="GO" id="GO:0031146">
    <property type="term" value="P:SCF-dependent proteasomal ubiquitin-dependent protein catabolic process"/>
    <property type="evidence" value="ECO:0007669"/>
    <property type="project" value="TreeGrafter"/>
</dbReference>